<keyword evidence="4 6" id="KW-0378">Hydrolase</keyword>
<dbReference type="EC" id="3.4.19.12" evidence="6"/>
<feature type="domain" description="USP" evidence="8">
    <location>
        <begin position="117"/>
        <end position="504"/>
    </location>
</feature>
<comment type="catalytic activity">
    <reaction evidence="1 6">
        <text>Thiol-dependent hydrolysis of ester, thioester, amide, peptide and isopeptide bonds formed by the C-terminal Gly of ubiquitin (a 76-residue protein attached to proteins as an intracellular targeting signal).</text>
        <dbReference type="EC" id="3.4.19.12"/>
    </reaction>
</comment>
<evidence type="ECO:0000256" key="3">
    <source>
        <dbReference type="ARBA" id="ARBA00022786"/>
    </source>
</evidence>
<evidence type="ECO:0000256" key="2">
    <source>
        <dbReference type="ARBA" id="ARBA00022670"/>
    </source>
</evidence>
<comment type="similarity">
    <text evidence="6">Belongs to the peptidase C19 family.</text>
</comment>
<dbReference type="PROSITE" id="PS50235">
    <property type="entry name" value="USP_3"/>
    <property type="match status" value="1"/>
</dbReference>
<feature type="domain" description="Ubiquitin-like" evidence="7">
    <location>
        <begin position="16"/>
        <end position="84"/>
    </location>
</feature>
<evidence type="ECO:0000256" key="5">
    <source>
        <dbReference type="ARBA" id="ARBA00022807"/>
    </source>
</evidence>
<dbReference type="PROSITE" id="PS50053">
    <property type="entry name" value="UBIQUITIN_2"/>
    <property type="match status" value="1"/>
</dbReference>
<dbReference type="SUPFAM" id="SSF54001">
    <property type="entry name" value="Cysteine proteinases"/>
    <property type="match status" value="1"/>
</dbReference>
<evidence type="ECO:0000256" key="6">
    <source>
        <dbReference type="RuleBase" id="RU366025"/>
    </source>
</evidence>
<dbReference type="GO" id="GO:0043161">
    <property type="term" value="P:proteasome-mediated ubiquitin-dependent protein catabolic process"/>
    <property type="evidence" value="ECO:0007669"/>
    <property type="project" value="InterPro"/>
</dbReference>
<keyword evidence="2 6" id="KW-0645">Protease</keyword>
<evidence type="ECO:0000256" key="1">
    <source>
        <dbReference type="ARBA" id="ARBA00000707"/>
    </source>
</evidence>
<dbReference type="SMART" id="SM00213">
    <property type="entry name" value="UBQ"/>
    <property type="match status" value="1"/>
</dbReference>
<dbReference type="PANTHER" id="PTHR43982:SF1">
    <property type="entry name" value="UBIQUITIN CARBOXYL-TERMINAL HYDROLASE 14"/>
    <property type="match status" value="1"/>
</dbReference>
<evidence type="ECO:0000259" key="8">
    <source>
        <dbReference type="PROSITE" id="PS50235"/>
    </source>
</evidence>
<keyword evidence="3 6" id="KW-0833">Ubl conjugation pathway</keyword>
<dbReference type="PROSITE" id="PS00973">
    <property type="entry name" value="USP_2"/>
    <property type="match status" value="1"/>
</dbReference>
<dbReference type="Gene3D" id="3.10.20.90">
    <property type="entry name" value="Phosphatidylinositol 3-kinase Catalytic Subunit, Chain A, domain 1"/>
    <property type="match status" value="1"/>
</dbReference>
<protein>
    <recommendedName>
        <fullName evidence="6">Ubiquitin carboxyl-terminal hydrolase</fullName>
        <ecNumber evidence="6">3.4.19.12</ecNumber>
    </recommendedName>
</protein>
<dbReference type="Proteomes" id="UP001212152">
    <property type="component" value="Unassembled WGS sequence"/>
</dbReference>
<proteinExistence type="inferred from homology"/>
<dbReference type="GO" id="GO:0016579">
    <property type="term" value="P:protein deubiquitination"/>
    <property type="evidence" value="ECO:0007669"/>
    <property type="project" value="InterPro"/>
</dbReference>
<dbReference type="Gene3D" id="3.90.70.10">
    <property type="entry name" value="Cysteine proteinases"/>
    <property type="match status" value="1"/>
</dbReference>
<keyword evidence="5 6" id="KW-0788">Thiol protease</keyword>
<dbReference type="PANTHER" id="PTHR43982">
    <property type="entry name" value="UBIQUITIN CARBOXYL-TERMINAL HYDROLASE"/>
    <property type="match status" value="1"/>
</dbReference>
<dbReference type="InterPro" id="IPR028889">
    <property type="entry name" value="USP"/>
</dbReference>
<organism evidence="9 10">
    <name type="scientific">Geranomyces variabilis</name>
    <dbReference type="NCBI Taxonomy" id="109894"/>
    <lineage>
        <taxon>Eukaryota</taxon>
        <taxon>Fungi</taxon>
        <taxon>Fungi incertae sedis</taxon>
        <taxon>Chytridiomycota</taxon>
        <taxon>Chytridiomycota incertae sedis</taxon>
        <taxon>Chytridiomycetes</taxon>
        <taxon>Spizellomycetales</taxon>
        <taxon>Powellomycetaceae</taxon>
        <taxon>Geranomyces</taxon>
    </lineage>
</organism>
<dbReference type="InterPro" id="IPR018200">
    <property type="entry name" value="USP_CS"/>
</dbReference>
<evidence type="ECO:0000259" key="7">
    <source>
        <dbReference type="PROSITE" id="PS50053"/>
    </source>
</evidence>
<dbReference type="Pfam" id="PF00443">
    <property type="entry name" value="UCH"/>
    <property type="match status" value="1"/>
</dbReference>
<sequence length="507" mass="55715">MCQRGHCSPDSLLGPLAVVIKWSGNKYNVEVDPTQPGVVLKMQLFSLTGVAPERQKIMVKGGVLKDDADISKLGWKEGQQLMMMGSAGELPAAPQQKAVFVEDLTDAEVAQALKLPAGLTNMGNTCYMNATLQCLRAIPELQGAMVKMSGTRSGDARDNLTSSMRALFEQLESSGSAVPPLVFLQVLRTAFPQFGEMDRSGYMQQDAEECWGQIIHVLGEKVPGLTREGDINTEKHFVEQYMTGEFLTSMTCDEAPEEGTTTGIESFNKLRVSIGSGVSTYMLTDIAKGLEEKIEKNSPTLERSAVYTKKAKISRLPAYLAMNFVRFQWKADIKAKAKILKRVVFPHDLDVSELCTLELQEKLRPAKLRIKEVEEAKSAERKAKKARLDNGTATAEDAMDVDTPAVSGASAIAEVEKMKEIGVDPSLYQDVGANVSGQYELVAVLTHVGRAADSGHYIGWVKHKDNQWWKFDDDKVSQVAPEDIDKLAGGGDWHSAYIALYKSKRIE</sequence>
<keyword evidence="10" id="KW-1185">Reference proteome</keyword>
<dbReference type="InterPro" id="IPR000626">
    <property type="entry name" value="Ubiquitin-like_dom"/>
</dbReference>
<evidence type="ECO:0000313" key="9">
    <source>
        <dbReference type="EMBL" id="KAJ3180683.1"/>
    </source>
</evidence>
<dbReference type="InterPro" id="IPR044635">
    <property type="entry name" value="UBP14-like"/>
</dbReference>
<dbReference type="PROSITE" id="PS00972">
    <property type="entry name" value="USP_1"/>
    <property type="match status" value="1"/>
</dbReference>
<name>A0AAD5TPD0_9FUNG</name>
<dbReference type="EMBL" id="JADGJQ010000015">
    <property type="protein sequence ID" value="KAJ3180683.1"/>
    <property type="molecule type" value="Genomic_DNA"/>
</dbReference>
<dbReference type="InterPro" id="IPR001394">
    <property type="entry name" value="Peptidase_C19_UCH"/>
</dbReference>
<comment type="caution">
    <text evidence="9">The sequence shown here is derived from an EMBL/GenBank/DDBJ whole genome shotgun (WGS) entry which is preliminary data.</text>
</comment>
<dbReference type="PROSITE" id="PS00299">
    <property type="entry name" value="UBIQUITIN_1"/>
    <property type="match status" value="1"/>
</dbReference>
<dbReference type="SUPFAM" id="SSF54236">
    <property type="entry name" value="Ubiquitin-like"/>
    <property type="match status" value="1"/>
</dbReference>
<dbReference type="CDD" id="cd16104">
    <property type="entry name" value="Ubl_USP14_like"/>
    <property type="match status" value="1"/>
</dbReference>
<reference evidence="9" key="1">
    <citation type="submission" date="2020-05" db="EMBL/GenBank/DDBJ databases">
        <title>Phylogenomic resolution of chytrid fungi.</title>
        <authorList>
            <person name="Stajich J.E."/>
            <person name="Amses K."/>
            <person name="Simmons R."/>
            <person name="Seto K."/>
            <person name="Myers J."/>
            <person name="Bonds A."/>
            <person name="Quandt C.A."/>
            <person name="Barry K."/>
            <person name="Liu P."/>
            <person name="Grigoriev I."/>
            <person name="Longcore J.E."/>
            <person name="James T.Y."/>
        </authorList>
    </citation>
    <scope>NUCLEOTIDE SEQUENCE</scope>
    <source>
        <strain evidence="9">JEL0379</strain>
    </source>
</reference>
<dbReference type="InterPro" id="IPR038765">
    <property type="entry name" value="Papain-like_cys_pep_sf"/>
</dbReference>
<dbReference type="GO" id="GO:0061136">
    <property type="term" value="P:regulation of proteasomal protein catabolic process"/>
    <property type="evidence" value="ECO:0007669"/>
    <property type="project" value="TreeGrafter"/>
</dbReference>
<dbReference type="InterPro" id="IPR019954">
    <property type="entry name" value="Ubiquitin_CS"/>
</dbReference>
<dbReference type="GO" id="GO:0004843">
    <property type="term" value="F:cysteine-type deubiquitinase activity"/>
    <property type="evidence" value="ECO:0007669"/>
    <property type="project" value="UniProtKB-UniRule"/>
</dbReference>
<dbReference type="AlphaFoldDB" id="A0AAD5TPD0"/>
<gene>
    <name evidence="9" type="primary">USP14</name>
    <name evidence="9" type="ORF">HDU87_001796</name>
</gene>
<dbReference type="Pfam" id="PF00240">
    <property type="entry name" value="ubiquitin"/>
    <property type="match status" value="1"/>
</dbReference>
<dbReference type="CDD" id="cd02657">
    <property type="entry name" value="Peptidase_C19A"/>
    <property type="match status" value="1"/>
</dbReference>
<dbReference type="InterPro" id="IPR029071">
    <property type="entry name" value="Ubiquitin-like_domsf"/>
</dbReference>
<accession>A0AAD5TPD0</accession>
<dbReference type="GO" id="GO:0070628">
    <property type="term" value="F:proteasome binding"/>
    <property type="evidence" value="ECO:0007669"/>
    <property type="project" value="TreeGrafter"/>
</dbReference>
<evidence type="ECO:0000313" key="10">
    <source>
        <dbReference type="Proteomes" id="UP001212152"/>
    </source>
</evidence>
<evidence type="ECO:0000256" key="4">
    <source>
        <dbReference type="ARBA" id="ARBA00022801"/>
    </source>
</evidence>